<dbReference type="PROSITE" id="PS50206">
    <property type="entry name" value="RHODANESE_3"/>
    <property type="match status" value="1"/>
</dbReference>
<comment type="caution">
    <text evidence="3">The sequence shown here is derived from an EMBL/GenBank/DDBJ whole genome shotgun (WGS) entry which is preliminary data.</text>
</comment>
<dbReference type="Gene3D" id="3.40.250.10">
    <property type="entry name" value="Rhodanese-like domain"/>
    <property type="match status" value="1"/>
</dbReference>
<evidence type="ECO:0000256" key="1">
    <source>
        <dbReference type="SAM" id="SignalP"/>
    </source>
</evidence>
<proteinExistence type="predicted"/>
<evidence type="ECO:0000313" key="4">
    <source>
        <dbReference type="Proteomes" id="UP000712673"/>
    </source>
</evidence>
<dbReference type="InterPro" id="IPR036873">
    <property type="entry name" value="Rhodanese-like_dom_sf"/>
</dbReference>
<sequence length="95" mass="10544">MMGQKKARVTWFWGITLLTVLLAATWSQAAVEKMTKEDLKTKLGSADVVVVDMRLGKDWKASESKIKGAVRVEADAVETLATTYTKDKTLVFYCA</sequence>
<dbReference type="Pfam" id="PF00581">
    <property type="entry name" value="Rhodanese"/>
    <property type="match status" value="1"/>
</dbReference>
<dbReference type="EMBL" id="VGLS01000423">
    <property type="protein sequence ID" value="MBM3224860.1"/>
    <property type="molecule type" value="Genomic_DNA"/>
</dbReference>
<organism evidence="3 4">
    <name type="scientific">Tectimicrobiota bacterium</name>
    <dbReference type="NCBI Taxonomy" id="2528274"/>
    <lineage>
        <taxon>Bacteria</taxon>
        <taxon>Pseudomonadati</taxon>
        <taxon>Nitrospinota/Tectimicrobiota group</taxon>
        <taxon>Candidatus Tectimicrobiota</taxon>
    </lineage>
</organism>
<protein>
    <recommendedName>
        <fullName evidence="2">Rhodanese domain-containing protein</fullName>
    </recommendedName>
</protein>
<name>A0A937W459_UNCTE</name>
<dbReference type="Proteomes" id="UP000712673">
    <property type="component" value="Unassembled WGS sequence"/>
</dbReference>
<keyword evidence="1" id="KW-0732">Signal</keyword>
<evidence type="ECO:0000313" key="3">
    <source>
        <dbReference type="EMBL" id="MBM3224860.1"/>
    </source>
</evidence>
<dbReference type="SUPFAM" id="SSF52821">
    <property type="entry name" value="Rhodanese/Cell cycle control phosphatase"/>
    <property type="match status" value="1"/>
</dbReference>
<reference evidence="3" key="1">
    <citation type="submission" date="2019-03" db="EMBL/GenBank/DDBJ databases">
        <title>Lake Tanganyika Metagenome-Assembled Genomes (MAGs).</title>
        <authorList>
            <person name="Tran P."/>
        </authorList>
    </citation>
    <scope>NUCLEOTIDE SEQUENCE</scope>
    <source>
        <strain evidence="3">K_DeepCast_65m_m2_066</strain>
    </source>
</reference>
<accession>A0A937W459</accession>
<dbReference type="AlphaFoldDB" id="A0A937W459"/>
<feature type="chain" id="PRO_5037667286" description="Rhodanese domain-containing protein" evidence="1">
    <location>
        <begin position="30"/>
        <end position="95"/>
    </location>
</feature>
<feature type="domain" description="Rhodanese" evidence="2">
    <location>
        <begin position="44"/>
        <end position="95"/>
    </location>
</feature>
<dbReference type="InterPro" id="IPR001763">
    <property type="entry name" value="Rhodanese-like_dom"/>
</dbReference>
<feature type="signal peptide" evidence="1">
    <location>
        <begin position="1"/>
        <end position="29"/>
    </location>
</feature>
<gene>
    <name evidence="3" type="ORF">FJZ47_13795</name>
</gene>
<evidence type="ECO:0000259" key="2">
    <source>
        <dbReference type="PROSITE" id="PS50206"/>
    </source>
</evidence>